<evidence type="ECO:0000313" key="1">
    <source>
        <dbReference type="EMBL" id="KAF0769686.1"/>
    </source>
</evidence>
<dbReference type="Proteomes" id="UP000478052">
    <property type="component" value="Unassembled WGS sequence"/>
</dbReference>
<evidence type="ECO:0008006" key="3">
    <source>
        <dbReference type="Google" id="ProtNLM"/>
    </source>
</evidence>
<dbReference type="OrthoDB" id="6621209at2759"/>
<reference evidence="1 2" key="1">
    <citation type="submission" date="2019-08" db="EMBL/GenBank/DDBJ databases">
        <title>Whole genome of Aphis craccivora.</title>
        <authorList>
            <person name="Voronova N.V."/>
            <person name="Shulinski R.S."/>
            <person name="Bandarenka Y.V."/>
            <person name="Zhorov D.G."/>
            <person name="Warner D."/>
        </authorList>
    </citation>
    <scope>NUCLEOTIDE SEQUENCE [LARGE SCALE GENOMIC DNA]</scope>
    <source>
        <strain evidence="1">180601</strain>
        <tissue evidence="1">Whole Body</tissue>
    </source>
</reference>
<dbReference type="PANTHER" id="PTHR46289">
    <property type="entry name" value="52 KDA REPRESSOR OF THE INHIBITOR OF THE PROTEIN KINASE-LIKE PROTEIN-RELATED"/>
    <property type="match status" value="1"/>
</dbReference>
<dbReference type="EMBL" id="VUJU01000554">
    <property type="protein sequence ID" value="KAF0769686.1"/>
    <property type="molecule type" value="Genomic_DNA"/>
</dbReference>
<organism evidence="1 2">
    <name type="scientific">Aphis craccivora</name>
    <name type="common">Cowpea aphid</name>
    <dbReference type="NCBI Taxonomy" id="307492"/>
    <lineage>
        <taxon>Eukaryota</taxon>
        <taxon>Metazoa</taxon>
        <taxon>Ecdysozoa</taxon>
        <taxon>Arthropoda</taxon>
        <taxon>Hexapoda</taxon>
        <taxon>Insecta</taxon>
        <taxon>Pterygota</taxon>
        <taxon>Neoptera</taxon>
        <taxon>Paraneoptera</taxon>
        <taxon>Hemiptera</taxon>
        <taxon>Sternorrhyncha</taxon>
        <taxon>Aphidomorpha</taxon>
        <taxon>Aphidoidea</taxon>
        <taxon>Aphididae</taxon>
        <taxon>Aphidini</taxon>
        <taxon>Aphis</taxon>
        <taxon>Aphis</taxon>
    </lineage>
</organism>
<gene>
    <name evidence="1" type="ORF">FWK35_00007275</name>
</gene>
<comment type="caution">
    <text evidence="1">The sequence shown here is derived from an EMBL/GenBank/DDBJ whole genome shotgun (WGS) entry which is preliminary data.</text>
</comment>
<name>A0A6G0ZFY4_APHCR</name>
<dbReference type="PANTHER" id="PTHR46289:SF14">
    <property type="entry name" value="DUF4371 DOMAIN-CONTAINING PROTEIN"/>
    <property type="match status" value="1"/>
</dbReference>
<dbReference type="InterPro" id="IPR052958">
    <property type="entry name" value="IFN-induced_PKR_regulator"/>
</dbReference>
<evidence type="ECO:0000313" key="2">
    <source>
        <dbReference type="Proteomes" id="UP000478052"/>
    </source>
</evidence>
<accession>A0A6G0ZFY4</accession>
<dbReference type="AlphaFoldDB" id="A0A6G0ZFY4"/>
<protein>
    <recommendedName>
        <fullName evidence="3">52 kDa repressor of the inhibitor of the protein kinase-like</fullName>
    </recommendedName>
</protein>
<proteinExistence type="predicted"/>
<sequence length="200" mass="23735">MIFDQTKIKAEKMDVEIRIPRITNIQQHRANTIPKHNDTAEYYRINIFLPYLDYLISELNLRFPKDNNVIISNLRKIIPKYYFEYDTRDEEILYAAQKYEADLPSSIELLRGELCLWKELWKAKSEKADTPMKLINLHISTSEPSFSLLKRIKTYLRSTMNQSRLNDLAMLNINKDIKIAPEEVLEIFSTKHNKKLQLDI</sequence>
<keyword evidence="2" id="KW-1185">Reference proteome</keyword>